<dbReference type="EMBL" id="JALHAT010000008">
    <property type="protein sequence ID" value="MCJ1960477.1"/>
    <property type="molecule type" value="Genomic_DNA"/>
</dbReference>
<feature type="compositionally biased region" description="Polar residues" evidence="1">
    <location>
        <begin position="24"/>
        <end position="34"/>
    </location>
</feature>
<feature type="chain" id="PRO_5047332035" description="Transporter" evidence="2">
    <location>
        <begin position="22"/>
        <end position="315"/>
    </location>
</feature>
<evidence type="ECO:0000256" key="2">
    <source>
        <dbReference type="SAM" id="SignalP"/>
    </source>
</evidence>
<gene>
    <name evidence="3" type="ORF">MTR65_07290</name>
</gene>
<evidence type="ECO:0008006" key="5">
    <source>
        <dbReference type="Google" id="ProtNLM"/>
    </source>
</evidence>
<evidence type="ECO:0000313" key="4">
    <source>
        <dbReference type="Proteomes" id="UP001162802"/>
    </source>
</evidence>
<protein>
    <recommendedName>
        <fullName evidence="5">Transporter</fullName>
    </recommendedName>
</protein>
<name>A0ABT0ABA9_9SPHN</name>
<keyword evidence="4" id="KW-1185">Reference proteome</keyword>
<dbReference type="RefSeq" id="WP_243798637.1">
    <property type="nucleotide sequence ID" value="NZ_JALHAT010000008.1"/>
</dbReference>
<dbReference type="Proteomes" id="UP001162802">
    <property type="component" value="Unassembled WGS sequence"/>
</dbReference>
<comment type="caution">
    <text evidence="3">The sequence shown here is derived from an EMBL/GenBank/DDBJ whole genome shotgun (WGS) entry which is preliminary data.</text>
</comment>
<proteinExistence type="predicted"/>
<evidence type="ECO:0000313" key="3">
    <source>
        <dbReference type="EMBL" id="MCJ1960477.1"/>
    </source>
</evidence>
<keyword evidence="2" id="KW-0732">Signal</keyword>
<accession>A0ABT0ABA9</accession>
<organism evidence="3 4">
    <name type="scientific">Novosphingobium mangrovi</name>
    <name type="common">ex Hu et al. 2023</name>
    <dbReference type="NCBI Taxonomy" id="2930094"/>
    <lineage>
        <taxon>Bacteria</taxon>
        <taxon>Pseudomonadati</taxon>
        <taxon>Pseudomonadota</taxon>
        <taxon>Alphaproteobacteria</taxon>
        <taxon>Sphingomonadales</taxon>
        <taxon>Sphingomonadaceae</taxon>
        <taxon>Novosphingobium</taxon>
    </lineage>
</organism>
<reference evidence="3" key="1">
    <citation type="submission" date="2022-03" db="EMBL/GenBank/DDBJ databases">
        <title>Identification of a novel bacterium isolated from mangrove sediments.</title>
        <authorList>
            <person name="Pan X."/>
        </authorList>
    </citation>
    <scope>NUCLEOTIDE SEQUENCE</scope>
    <source>
        <strain evidence="3">B2637</strain>
    </source>
</reference>
<sequence length="315" mass="33956">MRQFLLPALTLAAAFPTTAEAQENSPETAEQSESPAAGGVPKDPETSEDTEDADADAKVDRLTLTLGATLVTSYISRGLVFAAEASVQPSARLSVAVPELDTGPVSDVSFHVGTWNNIKIEPTPGGVDPDDFNRFYEDDVYAGIAFQLGEDWSVSATYYRYGSISGAFASYNDFELIVTYDDTKLWGDNPPLKNFKLSPSLRSVQEGSRPNRRDALYLQPSITPSFDVDLGTRSVHVAVPLMLGLSDHYYDGREGGTYTFGYFRTGVQFSGKPAPDTLPGLTLSAGADLWIPNTKVASGIDGHHFVGSLGLSWTH</sequence>
<feature type="region of interest" description="Disordered" evidence="1">
    <location>
        <begin position="16"/>
        <end position="56"/>
    </location>
</feature>
<evidence type="ECO:0000256" key="1">
    <source>
        <dbReference type="SAM" id="MobiDB-lite"/>
    </source>
</evidence>
<feature type="signal peptide" evidence="2">
    <location>
        <begin position="1"/>
        <end position="21"/>
    </location>
</feature>